<dbReference type="InterPro" id="IPR002104">
    <property type="entry name" value="Integrase_catalytic"/>
</dbReference>
<evidence type="ECO:0000256" key="3">
    <source>
        <dbReference type="ARBA" id="ARBA00023172"/>
    </source>
</evidence>
<dbReference type="EMBL" id="AQQV01000014">
    <property type="protein sequence ID" value="ORE84803.1"/>
    <property type="molecule type" value="Genomic_DNA"/>
</dbReference>
<dbReference type="CDD" id="cd01189">
    <property type="entry name" value="INT_ICEBs1_C_like"/>
    <property type="match status" value="1"/>
</dbReference>
<keyword evidence="1" id="KW-0229">DNA integration</keyword>
<dbReference type="GO" id="GO:0015074">
    <property type="term" value="P:DNA integration"/>
    <property type="evidence" value="ECO:0007669"/>
    <property type="project" value="UniProtKB-KW"/>
</dbReference>
<reference evidence="7 8" key="1">
    <citation type="submission" date="2013-04" db="EMBL/GenBank/DDBJ databases">
        <title>Oceanococcus atlanticus 22II-S10r2 Genome Sequencing.</title>
        <authorList>
            <person name="Lai Q."/>
            <person name="Li G."/>
            <person name="Shao Z."/>
        </authorList>
    </citation>
    <scope>NUCLEOTIDE SEQUENCE [LARGE SCALE GENOMIC DNA]</scope>
    <source>
        <strain evidence="7 8">22II-S10r2</strain>
    </source>
</reference>
<dbReference type="Gene3D" id="1.10.443.10">
    <property type="entry name" value="Intergrase catalytic core"/>
    <property type="match status" value="1"/>
</dbReference>
<name>A0A1Y1S9N5_9GAMM</name>
<dbReference type="Pfam" id="PF00589">
    <property type="entry name" value="Phage_integrase"/>
    <property type="match status" value="1"/>
</dbReference>
<evidence type="ECO:0000313" key="7">
    <source>
        <dbReference type="EMBL" id="ORE84803.1"/>
    </source>
</evidence>
<dbReference type="InterPro" id="IPR004107">
    <property type="entry name" value="Integrase_SAM-like_N"/>
</dbReference>
<evidence type="ECO:0000313" key="8">
    <source>
        <dbReference type="Proteomes" id="UP000192342"/>
    </source>
</evidence>
<dbReference type="InterPro" id="IPR044068">
    <property type="entry name" value="CB"/>
</dbReference>
<proteinExistence type="predicted"/>
<keyword evidence="3" id="KW-0233">DNA recombination</keyword>
<dbReference type="PROSITE" id="PS51898">
    <property type="entry name" value="TYR_RECOMBINASE"/>
    <property type="match status" value="1"/>
</dbReference>
<dbReference type="PANTHER" id="PTHR30349:SF36">
    <property type="entry name" value="PROPHAGE INTEGRASE INTR-RELATED"/>
    <property type="match status" value="1"/>
</dbReference>
<sequence>MSAEMTLGTFDYAKYFPNSPRASTFERIDQGRSADIPLFSEFAPKWIEANEPRWRIATQQTNRGTVTRHLLPAFGGKMLDQISKADVLDFRAALSKVPGRNGNATLSAKTINHTLSVLSMIMVEANDRYGCGNPVEGIKRLRQDRPDIEPFSLDEVMAIINGVRADYRNYFLVRFFTGMRTAEVHGLKWRFVDFERKQILVRESFHHGREEKLKTAGSMREVDMSTVVFDALTAQATRTRSSSPYVFCTRAGTPLDTKNVTDRVWYPLLNYLGLRRRRPYQCRHTAATLWLAAGENPEWIARQLGHVDTQMLFRVYSRYVPNLTRTDGSAFNQLLNARVGQPLNFHPKDDGGPNV</sequence>
<dbReference type="AlphaFoldDB" id="A0A1Y1S9N5"/>
<dbReference type="SUPFAM" id="SSF56349">
    <property type="entry name" value="DNA breaking-rejoining enzymes"/>
    <property type="match status" value="1"/>
</dbReference>
<organism evidence="7 8">
    <name type="scientific">Oceanococcus atlanticus</name>
    <dbReference type="NCBI Taxonomy" id="1317117"/>
    <lineage>
        <taxon>Bacteria</taxon>
        <taxon>Pseudomonadati</taxon>
        <taxon>Pseudomonadota</taxon>
        <taxon>Gammaproteobacteria</taxon>
        <taxon>Chromatiales</taxon>
        <taxon>Oceanococcaceae</taxon>
        <taxon>Oceanococcus</taxon>
    </lineage>
</organism>
<dbReference type="InterPro" id="IPR013762">
    <property type="entry name" value="Integrase-like_cat_sf"/>
</dbReference>
<dbReference type="Proteomes" id="UP000192342">
    <property type="component" value="Unassembled WGS sequence"/>
</dbReference>
<dbReference type="Pfam" id="PF14659">
    <property type="entry name" value="Phage_int_SAM_3"/>
    <property type="match status" value="1"/>
</dbReference>
<dbReference type="InterPro" id="IPR050090">
    <property type="entry name" value="Tyrosine_recombinase_XerCD"/>
</dbReference>
<keyword evidence="8" id="KW-1185">Reference proteome</keyword>
<evidence type="ECO:0000259" key="6">
    <source>
        <dbReference type="PROSITE" id="PS51900"/>
    </source>
</evidence>
<feature type="domain" description="Tyr recombinase" evidence="5">
    <location>
        <begin position="146"/>
        <end position="329"/>
    </location>
</feature>
<comment type="caution">
    <text evidence="7">The sequence shown here is derived from an EMBL/GenBank/DDBJ whole genome shotgun (WGS) entry which is preliminary data.</text>
</comment>
<dbReference type="Gene3D" id="1.10.150.130">
    <property type="match status" value="1"/>
</dbReference>
<evidence type="ECO:0000256" key="4">
    <source>
        <dbReference type="PROSITE-ProRule" id="PRU01248"/>
    </source>
</evidence>
<keyword evidence="2 4" id="KW-0238">DNA-binding</keyword>
<gene>
    <name evidence="7" type="ORF">ATO7_16529</name>
</gene>
<evidence type="ECO:0000256" key="1">
    <source>
        <dbReference type="ARBA" id="ARBA00022908"/>
    </source>
</evidence>
<dbReference type="GO" id="GO:0006310">
    <property type="term" value="P:DNA recombination"/>
    <property type="evidence" value="ECO:0007669"/>
    <property type="project" value="UniProtKB-KW"/>
</dbReference>
<evidence type="ECO:0000259" key="5">
    <source>
        <dbReference type="PROSITE" id="PS51898"/>
    </source>
</evidence>
<dbReference type="GO" id="GO:0003677">
    <property type="term" value="F:DNA binding"/>
    <property type="evidence" value="ECO:0007669"/>
    <property type="project" value="UniProtKB-UniRule"/>
</dbReference>
<evidence type="ECO:0000256" key="2">
    <source>
        <dbReference type="ARBA" id="ARBA00023125"/>
    </source>
</evidence>
<dbReference type="InterPro" id="IPR011010">
    <property type="entry name" value="DNA_brk_join_enz"/>
</dbReference>
<dbReference type="PROSITE" id="PS51900">
    <property type="entry name" value="CB"/>
    <property type="match status" value="1"/>
</dbReference>
<protein>
    <submittedName>
        <fullName evidence="7">Phage integrase family protein</fullName>
    </submittedName>
</protein>
<dbReference type="InterPro" id="IPR010998">
    <property type="entry name" value="Integrase_recombinase_N"/>
</dbReference>
<feature type="domain" description="Core-binding (CB)" evidence="6">
    <location>
        <begin position="37"/>
        <end position="126"/>
    </location>
</feature>
<dbReference type="PANTHER" id="PTHR30349">
    <property type="entry name" value="PHAGE INTEGRASE-RELATED"/>
    <property type="match status" value="1"/>
</dbReference>
<accession>A0A1Y1S9N5</accession>